<evidence type="ECO:0000256" key="6">
    <source>
        <dbReference type="ARBA" id="ARBA00022679"/>
    </source>
</evidence>
<keyword evidence="6" id="KW-0808">Transferase</keyword>
<dbReference type="RefSeq" id="WP_254164449.1">
    <property type="nucleotide sequence ID" value="NZ_JANAFB010000002.1"/>
</dbReference>
<dbReference type="GO" id="GO:0000155">
    <property type="term" value="F:phosphorelay sensor kinase activity"/>
    <property type="evidence" value="ECO:0007669"/>
    <property type="project" value="InterPro"/>
</dbReference>
<dbReference type="CDD" id="cd00075">
    <property type="entry name" value="HATPase"/>
    <property type="match status" value="1"/>
</dbReference>
<evidence type="ECO:0000256" key="1">
    <source>
        <dbReference type="ARBA" id="ARBA00000085"/>
    </source>
</evidence>
<dbReference type="Pfam" id="PF00512">
    <property type="entry name" value="HisKA"/>
    <property type="match status" value="1"/>
</dbReference>
<dbReference type="InterPro" id="IPR036097">
    <property type="entry name" value="HisK_dim/P_sf"/>
</dbReference>
<comment type="caution">
    <text evidence="12">The sequence shown here is derived from an EMBL/GenBank/DDBJ whole genome shotgun (WGS) entry which is preliminary data.</text>
</comment>
<dbReference type="GO" id="GO:0005509">
    <property type="term" value="F:calcium ion binding"/>
    <property type="evidence" value="ECO:0007669"/>
    <property type="project" value="UniProtKB-ARBA"/>
</dbReference>
<comment type="catalytic activity">
    <reaction evidence="1">
        <text>ATP + protein L-histidine = ADP + protein N-phospho-L-histidine.</text>
        <dbReference type="EC" id="2.7.13.3"/>
    </reaction>
</comment>
<keyword evidence="13" id="KW-1185">Reference proteome</keyword>
<feature type="domain" description="Histidine kinase" evidence="11">
    <location>
        <begin position="341"/>
        <end position="558"/>
    </location>
</feature>
<evidence type="ECO:0000256" key="9">
    <source>
        <dbReference type="ARBA" id="ARBA00023136"/>
    </source>
</evidence>
<dbReference type="EMBL" id="JANAFB010000002">
    <property type="protein sequence ID" value="MCP3424671.1"/>
    <property type="molecule type" value="Genomic_DNA"/>
</dbReference>
<feature type="transmembrane region" description="Helical" evidence="10">
    <location>
        <begin position="57"/>
        <end position="77"/>
    </location>
</feature>
<feature type="transmembrane region" description="Helical" evidence="10">
    <location>
        <begin position="84"/>
        <end position="102"/>
    </location>
</feature>
<dbReference type="GO" id="GO:0005886">
    <property type="term" value="C:plasma membrane"/>
    <property type="evidence" value="ECO:0007669"/>
    <property type="project" value="UniProtKB-SubCell"/>
</dbReference>
<feature type="transmembrane region" description="Helical" evidence="10">
    <location>
        <begin position="25"/>
        <end position="45"/>
    </location>
</feature>
<feature type="transmembrane region" description="Helical" evidence="10">
    <location>
        <begin position="130"/>
        <end position="150"/>
    </location>
</feature>
<evidence type="ECO:0000256" key="2">
    <source>
        <dbReference type="ARBA" id="ARBA00001968"/>
    </source>
</evidence>
<protein>
    <recommendedName>
        <fullName evidence="4">histidine kinase</fullName>
        <ecNumber evidence="4">2.7.13.3</ecNumber>
    </recommendedName>
</protein>
<keyword evidence="8" id="KW-0902">Two-component regulatory system</keyword>
<evidence type="ECO:0000256" key="4">
    <source>
        <dbReference type="ARBA" id="ARBA00012438"/>
    </source>
</evidence>
<dbReference type="Pfam" id="PF02518">
    <property type="entry name" value="HATPase_c"/>
    <property type="match status" value="1"/>
</dbReference>
<keyword evidence="10" id="KW-0812">Transmembrane</keyword>
<dbReference type="InterPro" id="IPR005467">
    <property type="entry name" value="His_kinase_dom"/>
</dbReference>
<feature type="transmembrane region" description="Helical" evidence="10">
    <location>
        <begin position="108"/>
        <end position="125"/>
    </location>
</feature>
<dbReference type="Gene3D" id="1.10.287.130">
    <property type="match status" value="1"/>
</dbReference>
<dbReference type="InterPro" id="IPR003594">
    <property type="entry name" value="HATPase_dom"/>
</dbReference>
<keyword evidence="5" id="KW-0597">Phosphoprotein</keyword>
<dbReference type="FunFam" id="3.30.565.10:FF:000006">
    <property type="entry name" value="Sensor histidine kinase WalK"/>
    <property type="match status" value="1"/>
</dbReference>
<dbReference type="FunFam" id="1.10.287.130:FF:000001">
    <property type="entry name" value="Two-component sensor histidine kinase"/>
    <property type="match status" value="1"/>
</dbReference>
<dbReference type="Proteomes" id="UP001139502">
    <property type="component" value="Unassembled WGS sequence"/>
</dbReference>
<dbReference type="InterPro" id="IPR004358">
    <property type="entry name" value="Sig_transdc_His_kin-like_C"/>
</dbReference>
<evidence type="ECO:0000256" key="8">
    <source>
        <dbReference type="ARBA" id="ARBA00023012"/>
    </source>
</evidence>
<comment type="cofactor">
    <cofactor evidence="2">
        <name>a divalent metal cation</name>
        <dbReference type="ChEBI" id="CHEBI:60240"/>
    </cofactor>
</comment>
<evidence type="ECO:0000256" key="10">
    <source>
        <dbReference type="SAM" id="Phobius"/>
    </source>
</evidence>
<dbReference type="SUPFAM" id="SSF55874">
    <property type="entry name" value="ATPase domain of HSP90 chaperone/DNA topoisomerase II/histidine kinase"/>
    <property type="match status" value="1"/>
</dbReference>
<evidence type="ECO:0000256" key="7">
    <source>
        <dbReference type="ARBA" id="ARBA00022777"/>
    </source>
</evidence>
<keyword evidence="7 12" id="KW-0418">Kinase</keyword>
<dbReference type="SMART" id="SM00387">
    <property type="entry name" value="HATPase_c"/>
    <property type="match status" value="1"/>
</dbReference>
<evidence type="ECO:0000259" key="11">
    <source>
        <dbReference type="PROSITE" id="PS50109"/>
    </source>
</evidence>
<evidence type="ECO:0000313" key="13">
    <source>
        <dbReference type="Proteomes" id="UP001139502"/>
    </source>
</evidence>
<dbReference type="PANTHER" id="PTHR43711">
    <property type="entry name" value="TWO-COMPONENT HISTIDINE KINASE"/>
    <property type="match status" value="1"/>
</dbReference>
<evidence type="ECO:0000313" key="12">
    <source>
        <dbReference type="EMBL" id="MCP3424671.1"/>
    </source>
</evidence>
<dbReference type="SMART" id="SM00388">
    <property type="entry name" value="HisKA"/>
    <property type="match status" value="1"/>
</dbReference>
<dbReference type="EC" id="2.7.13.3" evidence="4"/>
<reference evidence="12" key="1">
    <citation type="submission" date="2022-06" db="EMBL/GenBank/DDBJ databases">
        <title>Rothia sp. isolated from sandalwood seedling.</title>
        <authorList>
            <person name="Tuikhar N."/>
            <person name="Kirdat K."/>
            <person name="Thorat V."/>
            <person name="Swetha P."/>
            <person name="Padma S."/>
            <person name="Sundararaj R."/>
            <person name="Yadav A."/>
        </authorList>
    </citation>
    <scope>NUCLEOTIDE SEQUENCE</scope>
    <source>
        <strain evidence="12">AR01</strain>
    </source>
</reference>
<dbReference type="PANTHER" id="PTHR43711:SF1">
    <property type="entry name" value="HISTIDINE KINASE 1"/>
    <property type="match status" value="1"/>
</dbReference>
<dbReference type="PROSITE" id="PS50109">
    <property type="entry name" value="HIS_KIN"/>
    <property type="match status" value="1"/>
</dbReference>
<dbReference type="InterPro" id="IPR036890">
    <property type="entry name" value="HATPase_C_sf"/>
</dbReference>
<feature type="transmembrane region" description="Helical" evidence="10">
    <location>
        <begin position="162"/>
        <end position="179"/>
    </location>
</feature>
<name>A0A9X2H8I5_9MICC</name>
<sequence length="563" mass="61207">MTANRGTGTDRRWWRTEAIAQNARLRVVVPECLFTLLLMLAVIAYTATLDLNIRPGFLWSGVGLCLGVTALGVLLPWERAAPRWIALLPVGDMVSVGLLRLGLLPEGISLSLLLFAPAIWLVILLQRRGLIIAVVVSVVAVSVPSLFYIPPYFSPGGLVRNSLLPLAVLLISWLALLLYQRMEHNLNRLVTAQRQKERLHRIARTQARLLTGVGEALNVGILVLDVDGNDVLYNRAQRTIHTLVSPPTNADKTEAGHFIYRPNGKTPVPVTERPAYRAARGEIFEGMIVVAGPPESQQKTLSVSSRHVLNGQGEHEATVLIFQDVTELQDAVRERDKFVATVSHELRTPLTSIIGYTDLALDEAEEDPLMAEYLDVVLRNSKHLRTLVEELLLEQQTRIGRTDRNLEPTDIGRLVERAVESQQPQAVEKGQSLTAAVGGPAPLLSLERSRIMQVLNNLITNAVKYTPPGGRIRVSTDVAPGAVGFTVTDDGPGMEPEDGERIFSPFFRTQSATQGGASGAGIGLSLSRAIVEAHEGHISVKTAPGRGTSISVSIPIPAEEGSP</sequence>
<dbReference type="InterPro" id="IPR050736">
    <property type="entry name" value="Sensor_HK_Regulatory"/>
</dbReference>
<organism evidence="12 13">
    <name type="scientific">Rothia santali</name>
    <dbReference type="NCBI Taxonomy" id="2949643"/>
    <lineage>
        <taxon>Bacteria</taxon>
        <taxon>Bacillati</taxon>
        <taxon>Actinomycetota</taxon>
        <taxon>Actinomycetes</taxon>
        <taxon>Micrococcales</taxon>
        <taxon>Micrococcaceae</taxon>
        <taxon>Rothia</taxon>
    </lineage>
</organism>
<dbReference type="AlphaFoldDB" id="A0A9X2H8I5"/>
<dbReference type="CDD" id="cd00082">
    <property type="entry name" value="HisKA"/>
    <property type="match status" value="1"/>
</dbReference>
<dbReference type="Gene3D" id="3.30.565.10">
    <property type="entry name" value="Histidine kinase-like ATPase, C-terminal domain"/>
    <property type="match status" value="1"/>
</dbReference>
<evidence type="ECO:0000256" key="5">
    <source>
        <dbReference type="ARBA" id="ARBA00022553"/>
    </source>
</evidence>
<dbReference type="InterPro" id="IPR003661">
    <property type="entry name" value="HisK_dim/P_dom"/>
</dbReference>
<evidence type="ECO:0000256" key="3">
    <source>
        <dbReference type="ARBA" id="ARBA00004236"/>
    </source>
</evidence>
<comment type="subcellular location">
    <subcellularLocation>
        <location evidence="3">Cell membrane</location>
    </subcellularLocation>
</comment>
<proteinExistence type="predicted"/>
<keyword evidence="9 10" id="KW-0472">Membrane</keyword>
<keyword evidence="10" id="KW-1133">Transmembrane helix</keyword>
<dbReference type="PRINTS" id="PR00344">
    <property type="entry name" value="BCTRLSENSOR"/>
</dbReference>
<gene>
    <name evidence="12" type="ORF">NBM05_01135</name>
</gene>
<accession>A0A9X2H8I5</accession>
<dbReference type="SUPFAM" id="SSF47384">
    <property type="entry name" value="Homodimeric domain of signal transducing histidine kinase"/>
    <property type="match status" value="1"/>
</dbReference>